<evidence type="ECO:0000256" key="11">
    <source>
        <dbReference type="ARBA" id="ARBA00022801"/>
    </source>
</evidence>
<keyword evidence="18" id="KW-0812">Transmembrane</keyword>
<dbReference type="SMART" id="SM00642">
    <property type="entry name" value="Aamy"/>
    <property type="match status" value="1"/>
</dbReference>
<dbReference type="EC" id="2.4.1.18" evidence="7"/>
<dbReference type="PANTHER" id="PTHR43651:SF4">
    <property type="entry name" value="1,4-ALPHA-GLUCAN-BRANCHING ENZYME 3, CHLOROPLASTIC_AMYLOPLASTIC"/>
    <property type="match status" value="1"/>
</dbReference>
<dbReference type="FunFam" id="2.60.40.10:FF:001322">
    <property type="entry name" value="1,4-alpha-glucan-branching enzyme 3"/>
    <property type="match status" value="1"/>
</dbReference>
<dbReference type="Pfam" id="PF02806">
    <property type="entry name" value="Alpha-amylase_C"/>
    <property type="match status" value="1"/>
</dbReference>
<dbReference type="Gene3D" id="2.60.40.10">
    <property type="entry name" value="Immunoglobulins"/>
    <property type="match status" value="2"/>
</dbReference>
<dbReference type="Pfam" id="PF00128">
    <property type="entry name" value="Alpha-amylase"/>
    <property type="match status" value="1"/>
</dbReference>
<evidence type="ECO:0000256" key="9">
    <source>
        <dbReference type="ARBA" id="ARBA00022679"/>
    </source>
</evidence>
<dbReference type="SUPFAM" id="SSF51011">
    <property type="entry name" value="Glycosyl hydrolase domain"/>
    <property type="match status" value="1"/>
</dbReference>
<keyword evidence="22" id="KW-1185">Reference proteome</keyword>
<evidence type="ECO:0000256" key="5">
    <source>
        <dbReference type="ARBA" id="ARBA00008773"/>
    </source>
</evidence>
<dbReference type="GO" id="GO:0009501">
    <property type="term" value="C:amyloplast"/>
    <property type="evidence" value="ECO:0007669"/>
    <property type="project" value="UniProtKB-SubCell"/>
</dbReference>
<sequence>MMERMNFSKWVLVIRLWGFFFFFIGLFGFDVVEGLGVNWGTQATHKLPPKTVVQMLKDNGIQKVKLFDSEDSTMTALTGSGLEVMVAIPNDQLQAMNSYKRAQEWVKRNVTRYNFSGGVNIKYVAVGNEPFLSSYNGSFLNTTFPALQNIQKALNAAGIGDSIKATVPLNADVYNSPENNPVPSAGRFRTDINQLMTQIVQFLDANKAPFTVNIYPFLSLYGNDNFPFDFAFFDGAPNPVVDAATGIQYTNVFDANFDTLVSALRAAGYGNMPILVGEVGWPTDGDKNANTGNAYRFYNGLLQRLASNKGTPLRPGNIEVYLFGLIDEDAKSIAPGSFERHWGIFRYDGQPKFGIDLSGQGQNKLPVPAQSVMYLPNKWCMFNPNAKDVSKLADNINYACTFSDCTALGYGSSCNNLDANGNASYAFNMYYQAQDQDDRACNFEGIDPVGFLTKHSISHKQFSQFLRERHKALKDLKDEILKRHVNFRDMFSGFEILGIHRHPERRVDYMDWAPGARYCALIGDFNGWSPTENCAREGHLGHDDYGYWFIVVDDKLRDGEKPDELYFQMYNYVDDYDKGDSGVTIEELFKKANDEYWEPGEDRFVKNRFEVPAKLYEQIFGPNGPQTLEELGEIPDAETRYKAWKEEHKDDPPSNLPSYDVIDKGKEYDIFNVIGDPESYERFKAKEPPLAYWFETRKGRKAWMKKYAPSIPHGSKYRVYFNTPNGPLERVPAWATYVQPEAEGKQAYAIHWEPPPEDVYKWRNTRPKKPKSLRIYECHVGISGSEPKISSFSDFIEKVLPHVKEAGYNTIKLIGVIEHKDYFSVGYRVTNLYAVSSRFGTPDDFKRLVDEAHGLGLLVFLDIVHSYSAADEMVGLSLFDGSNDCYFHTGKRGHHKYWGTRMFKYEDHDVLHYLLSNLNWWAVEYQIDGFQFHSLASMMYTHNGFASFTGDLEEYCNQYVDKNALLYLILANEILHILHPNIITIAEDASYYPGLCEPTSQGGLGFDYYVNLSVPEMWSSYLQNVPEHEWSMSKIVSTLMGNVQCANKMLIYAENHNQSISGGQSFAEILLGTITGDSGVAKEPLLKGCSLLKLIRLITFTIGGRAYLNFMGNEFGHPERIEFPMPSNNFSYSLANRRWDLLTKGVHHNLFIFDKALMELDEKERVLSRALPSIHHVNDTTMVIAYMRGPLLFIFNFHPSNSYEGYRVGVEEAGEYQLILNTDEVNYGGQGLGGWPQKLLGCASA</sequence>
<dbReference type="GO" id="GO:0003844">
    <property type="term" value="F:1,4-alpha-glucan branching enzyme activity"/>
    <property type="evidence" value="ECO:0007669"/>
    <property type="project" value="UniProtKB-EC"/>
</dbReference>
<dbReference type="FunFam" id="2.60.40.10:FF:001359">
    <property type="entry name" value="1,4-alpha-glucan-branching enzyme 3, chloroplastic/amyloplastic"/>
    <property type="match status" value="1"/>
</dbReference>
<dbReference type="Gene3D" id="1.20.58.1040">
    <property type="match status" value="1"/>
</dbReference>
<dbReference type="UniPathway" id="UPA00152"/>
<keyword evidence="9" id="KW-0808">Transferase</keyword>
<dbReference type="GO" id="GO:0019252">
    <property type="term" value="P:starch biosynthetic process"/>
    <property type="evidence" value="ECO:0007669"/>
    <property type="project" value="UniProtKB-UniPathway"/>
</dbReference>
<dbReference type="InterPro" id="IPR013783">
    <property type="entry name" value="Ig-like_fold"/>
</dbReference>
<dbReference type="EC" id="3.2.1.39" evidence="8"/>
<keyword evidence="11 17" id="KW-0378">Hydrolase</keyword>
<dbReference type="GO" id="GO:0043169">
    <property type="term" value="F:cation binding"/>
    <property type="evidence" value="ECO:0007669"/>
    <property type="project" value="InterPro"/>
</dbReference>
<name>A0A803Q3T8_CANSA</name>
<evidence type="ECO:0000256" key="14">
    <source>
        <dbReference type="ARBA" id="ARBA00033335"/>
    </source>
</evidence>
<keyword evidence="18" id="KW-0472">Membrane</keyword>
<evidence type="ECO:0000256" key="10">
    <source>
        <dbReference type="ARBA" id="ARBA00022729"/>
    </source>
</evidence>
<evidence type="ECO:0000256" key="2">
    <source>
        <dbReference type="ARBA" id="ARBA00000826"/>
    </source>
</evidence>
<feature type="domain" description="X8" evidence="20">
    <location>
        <begin position="378"/>
        <end position="462"/>
    </location>
</feature>
<comment type="pathway">
    <text evidence="4">Glycan biosynthesis; starch biosynthesis.</text>
</comment>
<reference evidence="21" key="2">
    <citation type="submission" date="2021-03" db="UniProtKB">
        <authorList>
            <consortium name="EnsemblPlants"/>
        </authorList>
    </citation>
    <scope>IDENTIFICATION</scope>
</reference>
<dbReference type="InterPro" id="IPR017853">
    <property type="entry name" value="GH"/>
</dbReference>
<keyword evidence="13 17" id="KW-0326">Glycosidase</keyword>
<dbReference type="InterPro" id="IPR006048">
    <property type="entry name" value="A-amylase/branching_C"/>
</dbReference>
<dbReference type="Gene3D" id="2.60.40.1180">
    <property type="entry name" value="Golgi alpha-mannosidase II"/>
    <property type="match status" value="1"/>
</dbReference>
<comment type="catalytic activity">
    <reaction evidence="1">
        <text>Hydrolysis of (1-&gt;3)-beta-D-glucosidic linkages in (1-&gt;3)-beta-D-glucans.</text>
        <dbReference type="EC" id="3.2.1.39"/>
    </reaction>
</comment>
<dbReference type="InterPro" id="IPR006047">
    <property type="entry name" value="GH13_cat_dom"/>
</dbReference>
<evidence type="ECO:0000256" key="15">
    <source>
        <dbReference type="ARBA" id="ARBA00033417"/>
    </source>
</evidence>
<dbReference type="EMBL" id="UZAU01000675">
    <property type="status" value="NOT_ANNOTATED_CDS"/>
    <property type="molecule type" value="Genomic_DNA"/>
</dbReference>
<evidence type="ECO:0000313" key="22">
    <source>
        <dbReference type="Proteomes" id="UP000596661"/>
    </source>
</evidence>
<dbReference type="AlphaFoldDB" id="A0A803Q3T8"/>
<evidence type="ECO:0000256" key="17">
    <source>
        <dbReference type="RuleBase" id="RU004336"/>
    </source>
</evidence>
<feature type="transmembrane region" description="Helical" evidence="18">
    <location>
        <begin position="12"/>
        <end position="29"/>
    </location>
</feature>
<dbReference type="InterPro" id="IPR013780">
    <property type="entry name" value="Glyco_hydro_b"/>
</dbReference>
<dbReference type="SUPFAM" id="SSF51445">
    <property type="entry name" value="(Trans)glycosidases"/>
    <property type="match status" value="2"/>
</dbReference>
<keyword evidence="12" id="KW-0035">Amyloplast</keyword>
<keyword evidence="18" id="KW-1133">Transmembrane helix</keyword>
<organism evidence="21 22">
    <name type="scientific">Cannabis sativa</name>
    <name type="common">Hemp</name>
    <name type="synonym">Marijuana</name>
    <dbReference type="NCBI Taxonomy" id="3483"/>
    <lineage>
        <taxon>Eukaryota</taxon>
        <taxon>Viridiplantae</taxon>
        <taxon>Streptophyta</taxon>
        <taxon>Embryophyta</taxon>
        <taxon>Tracheophyta</taxon>
        <taxon>Spermatophyta</taxon>
        <taxon>Magnoliopsida</taxon>
        <taxon>eudicotyledons</taxon>
        <taxon>Gunneridae</taxon>
        <taxon>Pentapetalae</taxon>
        <taxon>rosids</taxon>
        <taxon>fabids</taxon>
        <taxon>Rosales</taxon>
        <taxon>Cannabaceae</taxon>
        <taxon>Cannabis</taxon>
    </lineage>
</organism>
<dbReference type="InterPro" id="IPR014756">
    <property type="entry name" value="Ig_E-set"/>
</dbReference>
<feature type="domain" description="Glycosyl hydrolase family 13 catalytic" evidence="19">
    <location>
        <begin position="791"/>
        <end position="1138"/>
    </location>
</feature>
<evidence type="ECO:0000259" key="19">
    <source>
        <dbReference type="SMART" id="SM00642"/>
    </source>
</evidence>
<dbReference type="PROSITE" id="PS00587">
    <property type="entry name" value="GLYCOSYL_HYDROL_F17"/>
    <property type="match status" value="1"/>
</dbReference>
<dbReference type="InterPro" id="IPR012946">
    <property type="entry name" value="X8"/>
</dbReference>
<dbReference type="Pfam" id="PF07983">
    <property type="entry name" value="X8"/>
    <property type="match status" value="1"/>
</dbReference>
<dbReference type="EnsemblPlants" id="evm.model.07.1764">
    <property type="protein sequence ID" value="cds.evm.model.07.1764"/>
    <property type="gene ID" value="evm.TU.07.1764"/>
</dbReference>
<dbReference type="Gene3D" id="3.20.20.80">
    <property type="entry name" value="Glycosidases"/>
    <property type="match status" value="2"/>
</dbReference>
<dbReference type="GO" id="GO:0042973">
    <property type="term" value="F:glucan endo-1,3-beta-D-glucosidase activity"/>
    <property type="evidence" value="ECO:0007669"/>
    <property type="project" value="UniProtKB-EC"/>
</dbReference>
<comment type="subcellular location">
    <subcellularLocation>
        <location evidence="3">Plastid</location>
        <location evidence="3">Amyloplast</location>
    </subcellularLocation>
</comment>
<dbReference type="InterPro" id="IPR004193">
    <property type="entry name" value="Glyco_hydro_13_N"/>
</dbReference>
<dbReference type="SMART" id="SM00768">
    <property type="entry name" value="X8"/>
    <property type="match status" value="1"/>
</dbReference>
<dbReference type="PANTHER" id="PTHR43651">
    <property type="entry name" value="1,4-ALPHA-GLUCAN-BRANCHING ENZYME"/>
    <property type="match status" value="1"/>
</dbReference>
<evidence type="ECO:0000259" key="20">
    <source>
        <dbReference type="SMART" id="SM00768"/>
    </source>
</evidence>
<dbReference type="Pfam" id="PF02922">
    <property type="entry name" value="CBM_48"/>
    <property type="match status" value="1"/>
</dbReference>
<evidence type="ECO:0000256" key="13">
    <source>
        <dbReference type="ARBA" id="ARBA00023295"/>
    </source>
</evidence>
<evidence type="ECO:0000256" key="6">
    <source>
        <dbReference type="ARBA" id="ARBA00009000"/>
    </source>
</evidence>
<evidence type="ECO:0000256" key="7">
    <source>
        <dbReference type="ARBA" id="ARBA00012541"/>
    </source>
</evidence>
<dbReference type="Gramene" id="evm.model.07.1764">
    <property type="protein sequence ID" value="cds.evm.model.07.1764"/>
    <property type="gene ID" value="evm.TU.07.1764"/>
</dbReference>
<evidence type="ECO:0000256" key="18">
    <source>
        <dbReference type="SAM" id="Phobius"/>
    </source>
</evidence>
<protein>
    <recommendedName>
        <fullName evidence="14">(1-&gt;3)-beta-glucan endohydrolase</fullName>
        <ecNumber evidence="7">2.4.1.18</ecNumber>
        <ecNumber evidence="8">3.2.1.39</ecNumber>
    </recommendedName>
    <alternativeName>
        <fullName evidence="15">Beta-1,3-endoglucanase</fullName>
    </alternativeName>
</protein>
<dbReference type="Proteomes" id="UP000596661">
    <property type="component" value="Chromosome 7"/>
</dbReference>
<dbReference type="FunFam" id="3.20.20.80:FF:000093">
    <property type="entry name" value="1,4-alpha-glucan-branching enzyme 3, chloroplastic/amyloplastic"/>
    <property type="match status" value="1"/>
</dbReference>
<evidence type="ECO:0000256" key="4">
    <source>
        <dbReference type="ARBA" id="ARBA00004727"/>
    </source>
</evidence>
<proteinExistence type="inferred from homology"/>
<evidence type="ECO:0000256" key="1">
    <source>
        <dbReference type="ARBA" id="ARBA00000382"/>
    </source>
</evidence>
<evidence type="ECO:0000256" key="16">
    <source>
        <dbReference type="RuleBase" id="RU004335"/>
    </source>
</evidence>
<dbReference type="SUPFAM" id="SSF81296">
    <property type="entry name" value="E set domains"/>
    <property type="match status" value="1"/>
</dbReference>
<evidence type="ECO:0000256" key="3">
    <source>
        <dbReference type="ARBA" id="ARBA00004602"/>
    </source>
</evidence>
<keyword evidence="12" id="KW-0934">Plastid</keyword>
<evidence type="ECO:0000256" key="8">
    <source>
        <dbReference type="ARBA" id="ARBA00012780"/>
    </source>
</evidence>
<dbReference type="FunFam" id="3.20.20.80:FF:000008">
    <property type="entry name" value="Glucan endo-1,3-beta-glucosidase 5"/>
    <property type="match status" value="1"/>
</dbReference>
<comment type="catalytic activity">
    <reaction evidence="2">
        <text>Transfers a segment of a (1-&gt;4)-alpha-D-glucan chain to a primary hydroxy group in a similar glucan chain.</text>
        <dbReference type="EC" id="2.4.1.18"/>
    </reaction>
</comment>
<dbReference type="Pfam" id="PF00332">
    <property type="entry name" value="Glyco_hydro_17"/>
    <property type="match status" value="1"/>
</dbReference>
<evidence type="ECO:0000313" key="21">
    <source>
        <dbReference type="EnsemblPlants" id="cds.evm.model.07.1764"/>
    </source>
</evidence>
<comment type="similarity">
    <text evidence="5 16">Belongs to the glycosyl hydrolase 17 family.</text>
</comment>
<dbReference type="InterPro" id="IPR000490">
    <property type="entry name" value="Glyco_hydro_17"/>
</dbReference>
<keyword evidence="10" id="KW-0732">Signal</keyword>
<comment type="similarity">
    <text evidence="6">Belongs to the glycosyl hydrolase 13 family. GlgB subfamily.</text>
</comment>
<accession>A0A803Q3T8</accession>
<reference evidence="21" key="1">
    <citation type="submission" date="2018-11" db="EMBL/GenBank/DDBJ databases">
        <authorList>
            <person name="Grassa J C."/>
        </authorList>
    </citation>
    <scope>NUCLEOTIDE SEQUENCE [LARGE SCALE GENOMIC DNA]</scope>
</reference>
<evidence type="ECO:0000256" key="12">
    <source>
        <dbReference type="ARBA" id="ARBA00023234"/>
    </source>
</evidence>